<dbReference type="EMBL" id="JNAD02000002">
    <property type="protein sequence ID" value="RKM98169.1"/>
    <property type="molecule type" value="Genomic_DNA"/>
</dbReference>
<protein>
    <submittedName>
        <fullName evidence="1">Uncharacterized protein</fullName>
    </submittedName>
</protein>
<sequence length="110" mass="12135">MLFSARHLLVIDTDQKITMPFGEAPRFVRMPIREADDRSGDMSSAALVTLVGRVEVQLGLPLQPERLVRLAGMAHCSNELQKIAVIAWSFATVEVESHGHVLSVSLPLQM</sequence>
<accession>A0A3R7IBP3</accession>
<reference evidence="1 2" key="1">
    <citation type="journal article" date="2014" name="Genome Announc.">
        <title>Draft Genome Sequence of Streptomyces fradiae ATCC 19609, a Strain Highly Sensitive to Antibiotics.</title>
        <authorList>
            <person name="Bekker O.B."/>
            <person name="Klimina K.M."/>
            <person name="Vatlin A.A."/>
            <person name="Zakharevich N.V."/>
            <person name="Kasianov A.S."/>
            <person name="Danilenko V.N."/>
        </authorList>
    </citation>
    <scope>NUCLEOTIDE SEQUENCE [LARGE SCALE GENOMIC DNA]</scope>
    <source>
        <strain evidence="1 2">ATCC 19609</strain>
    </source>
</reference>
<gene>
    <name evidence="1" type="ORF">SFRA_006610</name>
</gene>
<evidence type="ECO:0000313" key="2">
    <source>
        <dbReference type="Proteomes" id="UP000028058"/>
    </source>
</evidence>
<organism evidence="1 2">
    <name type="scientific">Streptomyces xinghaiensis</name>
    <dbReference type="NCBI Taxonomy" id="1038928"/>
    <lineage>
        <taxon>Bacteria</taxon>
        <taxon>Bacillati</taxon>
        <taxon>Actinomycetota</taxon>
        <taxon>Actinomycetes</taxon>
        <taxon>Kitasatosporales</taxon>
        <taxon>Streptomycetaceae</taxon>
        <taxon>Streptomyces</taxon>
    </lineage>
</organism>
<proteinExistence type="predicted"/>
<dbReference type="AlphaFoldDB" id="A0A3R7IBP3"/>
<evidence type="ECO:0000313" key="1">
    <source>
        <dbReference type="EMBL" id="RKM98169.1"/>
    </source>
</evidence>
<keyword evidence="2" id="KW-1185">Reference proteome</keyword>
<name>A0A3R7IBP3_9ACTN</name>
<comment type="caution">
    <text evidence="1">The sequence shown here is derived from an EMBL/GenBank/DDBJ whole genome shotgun (WGS) entry which is preliminary data.</text>
</comment>
<dbReference type="Proteomes" id="UP000028058">
    <property type="component" value="Unassembled WGS sequence"/>
</dbReference>